<dbReference type="EMBL" id="KN835875">
    <property type="protein sequence ID" value="KIK33748.1"/>
    <property type="molecule type" value="Genomic_DNA"/>
</dbReference>
<proteinExistence type="predicted"/>
<gene>
    <name evidence="1" type="ORF">CY34DRAFT_110535</name>
</gene>
<accession>A0A0D0AP23</accession>
<dbReference type="AlphaFoldDB" id="A0A0D0AP23"/>
<evidence type="ECO:0000313" key="1">
    <source>
        <dbReference type="EMBL" id="KIK33748.1"/>
    </source>
</evidence>
<organism evidence="1 2">
    <name type="scientific">Suillus luteus UH-Slu-Lm8-n1</name>
    <dbReference type="NCBI Taxonomy" id="930992"/>
    <lineage>
        <taxon>Eukaryota</taxon>
        <taxon>Fungi</taxon>
        <taxon>Dikarya</taxon>
        <taxon>Basidiomycota</taxon>
        <taxon>Agaricomycotina</taxon>
        <taxon>Agaricomycetes</taxon>
        <taxon>Agaricomycetidae</taxon>
        <taxon>Boletales</taxon>
        <taxon>Suillineae</taxon>
        <taxon>Suillaceae</taxon>
        <taxon>Suillus</taxon>
    </lineage>
</organism>
<keyword evidence="2" id="KW-1185">Reference proteome</keyword>
<dbReference type="HOGENOM" id="CLU_1579546_0_0_1"/>
<dbReference type="Proteomes" id="UP000054485">
    <property type="component" value="Unassembled WGS sequence"/>
</dbReference>
<name>A0A0D0AP23_9AGAM</name>
<reference evidence="2" key="2">
    <citation type="submission" date="2015-01" db="EMBL/GenBank/DDBJ databases">
        <title>Evolutionary Origins and Diversification of the Mycorrhizal Mutualists.</title>
        <authorList>
            <consortium name="DOE Joint Genome Institute"/>
            <consortium name="Mycorrhizal Genomics Consortium"/>
            <person name="Kohler A."/>
            <person name="Kuo A."/>
            <person name="Nagy L.G."/>
            <person name="Floudas D."/>
            <person name="Copeland A."/>
            <person name="Barry K.W."/>
            <person name="Cichocki N."/>
            <person name="Veneault-Fourrey C."/>
            <person name="LaButti K."/>
            <person name="Lindquist E.A."/>
            <person name="Lipzen A."/>
            <person name="Lundell T."/>
            <person name="Morin E."/>
            <person name="Murat C."/>
            <person name="Riley R."/>
            <person name="Ohm R."/>
            <person name="Sun H."/>
            <person name="Tunlid A."/>
            <person name="Henrissat B."/>
            <person name="Grigoriev I.V."/>
            <person name="Hibbett D.S."/>
            <person name="Martin F."/>
        </authorList>
    </citation>
    <scope>NUCLEOTIDE SEQUENCE [LARGE SCALE GENOMIC DNA]</scope>
    <source>
        <strain evidence="2">UH-Slu-Lm8-n1</strain>
    </source>
</reference>
<reference evidence="1 2" key="1">
    <citation type="submission" date="2014-04" db="EMBL/GenBank/DDBJ databases">
        <authorList>
            <consortium name="DOE Joint Genome Institute"/>
            <person name="Kuo A."/>
            <person name="Ruytinx J."/>
            <person name="Rineau F."/>
            <person name="Colpaert J."/>
            <person name="Kohler A."/>
            <person name="Nagy L.G."/>
            <person name="Floudas D."/>
            <person name="Copeland A."/>
            <person name="Barry K.W."/>
            <person name="Cichocki N."/>
            <person name="Veneault-Fourrey C."/>
            <person name="LaButti K."/>
            <person name="Lindquist E.A."/>
            <person name="Lipzen A."/>
            <person name="Lundell T."/>
            <person name="Morin E."/>
            <person name="Murat C."/>
            <person name="Sun H."/>
            <person name="Tunlid A."/>
            <person name="Henrissat B."/>
            <person name="Grigoriev I.V."/>
            <person name="Hibbett D.S."/>
            <person name="Martin F."/>
            <person name="Nordberg H.P."/>
            <person name="Cantor M.N."/>
            <person name="Hua S.X."/>
        </authorList>
    </citation>
    <scope>NUCLEOTIDE SEQUENCE [LARGE SCALE GENOMIC DNA]</scope>
    <source>
        <strain evidence="1 2">UH-Slu-Lm8-n1</strain>
    </source>
</reference>
<evidence type="ECO:0000313" key="2">
    <source>
        <dbReference type="Proteomes" id="UP000054485"/>
    </source>
</evidence>
<sequence>MFSKIFEIIKEVQVQVQNIREKWGERRWRSEEHIIIKIIIIIRIRVRIRKIIKQLVAQGDAGHVEVDVRETPICLSMLINQLITRVHMLAPIVFPTAAPALIPDPTPLLMLVGAVLPENTVPVALENVGLGLYPVPVFPAIHTLLLPNKEVLAVSENAACDGAWSREEA</sequence>
<protein>
    <submittedName>
        <fullName evidence="1">Uncharacterized protein</fullName>
    </submittedName>
</protein>
<dbReference type="OrthoDB" id="10619958at2759"/>
<dbReference type="InParanoid" id="A0A0D0AP23"/>